<feature type="transmembrane region" description="Helical" evidence="7">
    <location>
        <begin position="110"/>
        <end position="133"/>
    </location>
</feature>
<dbReference type="GO" id="GO:0055085">
    <property type="term" value="P:transmembrane transport"/>
    <property type="evidence" value="ECO:0007669"/>
    <property type="project" value="InterPro"/>
</dbReference>
<comment type="similarity">
    <text evidence="7">Belongs to the binding-protein-dependent transport system permease family.</text>
</comment>
<reference evidence="10 11" key="1">
    <citation type="submission" date="2017-11" db="EMBL/GenBank/DDBJ databases">
        <title>Draft genome of Arthrobacter agilis strain UMCV2, a plant growth-promoting rhizobacterium and biocontrol capacity of phytopathogenic fungi.</title>
        <authorList>
            <person name="Martinez-Camara R."/>
            <person name="Santoyo G."/>
            <person name="Moreno-Hagelsieb G."/>
            <person name="Valencia-Cantero E."/>
        </authorList>
    </citation>
    <scope>NUCLEOTIDE SEQUENCE [LARGE SCALE GENOMIC DNA]</scope>
    <source>
        <strain evidence="10 11">UMCV2</strain>
    </source>
</reference>
<protein>
    <submittedName>
        <fullName evidence="10">Peptide ABC transporter permease</fullName>
    </submittedName>
</protein>
<dbReference type="Proteomes" id="UP000239187">
    <property type="component" value="Chromosome"/>
</dbReference>
<evidence type="ECO:0000256" key="8">
    <source>
        <dbReference type="SAM" id="MobiDB-lite"/>
    </source>
</evidence>
<evidence type="ECO:0000256" key="6">
    <source>
        <dbReference type="ARBA" id="ARBA00023136"/>
    </source>
</evidence>
<keyword evidence="6 7" id="KW-0472">Membrane</keyword>
<feature type="transmembrane region" description="Helical" evidence="7">
    <location>
        <begin position="145"/>
        <end position="165"/>
    </location>
</feature>
<dbReference type="CDD" id="cd06261">
    <property type="entry name" value="TM_PBP2"/>
    <property type="match status" value="1"/>
</dbReference>
<dbReference type="InterPro" id="IPR035906">
    <property type="entry name" value="MetI-like_sf"/>
</dbReference>
<dbReference type="InterPro" id="IPR000515">
    <property type="entry name" value="MetI-like"/>
</dbReference>
<dbReference type="AlphaFoldDB" id="A0A2L0UGE2"/>
<dbReference type="PROSITE" id="PS50928">
    <property type="entry name" value="ABC_TM1"/>
    <property type="match status" value="1"/>
</dbReference>
<dbReference type="Gene3D" id="1.10.3720.10">
    <property type="entry name" value="MetI-like"/>
    <property type="match status" value="1"/>
</dbReference>
<evidence type="ECO:0000313" key="11">
    <source>
        <dbReference type="Proteomes" id="UP000239187"/>
    </source>
</evidence>
<dbReference type="PANTHER" id="PTHR43386:SF25">
    <property type="entry name" value="PEPTIDE ABC TRANSPORTER PERMEASE PROTEIN"/>
    <property type="match status" value="1"/>
</dbReference>
<sequence>MSITSRTAPPDAVPLAPTPPASPTVPVHPVHRGARARRARRIRPGILLASAFLLWLAAAVLAPGLLSPADPYAVDPSRSFKAPNGTAWFGTDDSGADNYSRIVHGAATSLYIGLGATAIGVLGGTAIGLLAGLNGRLVEASVMRFLDVTLAIPEILLALVVIGIIGGGTENAILAIGAGSIAYYARITRAQTHLVRRSGYVEAARTLGLPAWRVLLTHIVPNVIKPVLVLATIGVGSAIGAGASLSFLGLGTPPPAPEWGAMLSAGRNFISNAPWMITIPAAFLVATVLSITVVGRELRRRSEGRLA</sequence>
<feature type="region of interest" description="Disordered" evidence="8">
    <location>
        <begin position="1"/>
        <end position="32"/>
    </location>
</feature>
<comment type="subcellular location">
    <subcellularLocation>
        <location evidence="1 7">Cell membrane</location>
        <topology evidence="1 7">Multi-pass membrane protein</topology>
    </subcellularLocation>
</comment>
<evidence type="ECO:0000256" key="1">
    <source>
        <dbReference type="ARBA" id="ARBA00004651"/>
    </source>
</evidence>
<feature type="transmembrane region" description="Helical" evidence="7">
    <location>
        <begin position="171"/>
        <end position="187"/>
    </location>
</feature>
<feature type="transmembrane region" description="Helical" evidence="7">
    <location>
        <begin position="273"/>
        <end position="295"/>
    </location>
</feature>
<feature type="domain" description="ABC transmembrane type-1" evidence="9">
    <location>
        <begin position="106"/>
        <end position="295"/>
    </location>
</feature>
<keyword evidence="4 7" id="KW-0812">Transmembrane</keyword>
<evidence type="ECO:0000259" key="9">
    <source>
        <dbReference type="PROSITE" id="PS50928"/>
    </source>
</evidence>
<feature type="transmembrane region" description="Helical" evidence="7">
    <location>
        <begin position="227"/>
        <end position="253"/>
    </location>
</feature>
<feature type="transmembrane region" description="Helical" evidence="7">
    <location>
        <begin position="45"/>
        <end position="66"/>
    </location>
</feature>
<organism evidence="10 11">
    <name type="scientific">Arthrobacter agilis</name>
    <dbReference type="NCBI Taxonomy" id="37921"/>
    <lineage>
        <taxon>Bacteria</taxon>
        <taxon>Bacillati</taxon>
        <taxon>Actinomycetota</taxon>
        <taxon>Actinomycetes</taxon>
        <taxon>Micrococcales</taxon>
        <taxon>Micrococcaceae</taxon>
        <taxon>Arthrobacter</taxon>
    </lineage>
</organism>
<dbReference type="EMBL" id="CP024915">
    <property type="protein sequence ID" value="AUZ88296.1"/>
    <property type="molecule type" value="Genomic_DNA"/>
</dbReference>
<evidence type="ECO:0000256" key="7">
    <source>
        <dbReference type="RuleBase" id="RU363032"/>
    </source>
</evidence>
<evidence type="ECO:0000256" key="5">
    <source>
        <dbReference type="ARBA" id="ARBA00022989"/>
    </source>
</evidence>
<dbReference type="PANTHER" id="PTHR43386">
    <property type="entry name" value="OLIGOPEPTIDE TRANSPORT SYSTEM PERMEASE PROTEIN APPC"/>
    <property type="match status" value="1"/>
</dbReference>
<accession>A0A2L0UGE2</accession>
<evidence type="ECO:0000256" key="2">
    <source>
        <dbReference type="ARBA" id="ARBA00022448"/>
    </source>
</evidence>
<dbReference type="Pfam" id="PF00528">
    <property type="entry name" value="BPD_transp_1"/>
    <property type="match status" value="1"/>
</dbReference>
<gene>
    <name evidence="10" type="ORF">CVO76_12115</name>
</gene>
<dbReference type="GO" id="GO:0005886">
    <property type="term" value="C:plasma membrane"/>
    <property type="evidence" value="ECO:0007669"/>
    <property type="project" value="UniProtKB-SubCell"/>
</dbReference>
<keyword evidence="5 7" id="KW-1133">Transmembrane helix</keyword>
<dbReference type="InterPro" id="IPR050366">
    <property type="entry name" value="BP-dependent_transpt_permease"/>
</dbReference>
<dbReference type="RefSeq" id="WP_208739419.1">
    <property type="nucleotide sequence ID" value="NZ_CP024915.1"/>
</dbReference>
<evidence type="ECO:0000256" key="4">
    <source>
        <dbReference type="ARBA" id="ARBA00022692"/>
    </source>
</evidence>
<evidence type="ECO:0000313" key="10">
    <source>
        <dbReference type="EMBL" id="AUZ88296.1"/>
    </source>
</evidence>
<name>A0A2L0UGE2_9MICC</name>
<evidence type="ECO:0000256" key="3">
    <source>
        <dbReference type="ARBA" id="ARBA00022475"/>
    </source>
</evidence>
<keyword evidence="3" id="KW-1003">Cell membrane</keyword>
<dbReference type="SUPFAM" id="SSF161098">
    <property type="entry name" value="MetI-like"/>
    <property type="match status" value="1"/>
</dbReference>
<proteinExistence type="inferred from homology"/>
<keyword evidence="2 7" id="KW-0813">Transport</keyword>